<dbReference type="InterPro" id="IPR001150">
    <property type="entry name" value="Gly_radical"/>
</dbReference>
<evidence type="ECO:0000256" key="1">
    <source>
        <dbReference type="ARBA" id="ARBA00022818"/>
    </source>
</evidence>
<dbReference type="EMBL" id="PJNW01000010">
    <property type="protein sequence ID" value="PKR88714.1"/>
    <property type="molecule type" value="Genomic_DNA"/>
</dbReference>
<sequence length="122" mass="13784">MDRLTTQCGLDVSLSVIGGKWKPLILYHLQDGPTRFSEIRRRVGGISEKVLMQQLRELVAMDVLVRHDHQQVPPVVDYTLTPFGKTLVQALVPLCEWGNRHRAQVTETLRRAASPDGRTRSA</sequence>
<dbReference type="Pfam" id="PF01638">
    <property type="entry name" value="HxlR"/>
    <property type="match status" value="1"/>
</dbReference>
<accession>A0A1I4V3I7</accession>
<evidence type="ECO:0000256" key="3">
    <source>
        <dbReference type="ARBA" id="ARBA00023125"/>
    </source>
</evidence>
<dbReference type="InterPro" id="IPR036390">
    <property type="entry name" value="WH_DNA-bd_sf"/>
</dbReference>
<dbReference type="RefSeq" id="WP_101289831.1">
    <property type="nucleotide sequence ID" value="NZ_FOUQ01000010.1"/>
</dbReference>
<evidence type="ECO:0000256" key="5">
    <source>
        <dbReference type="PROSITE-ProRule" id="PRU00493"/>
    </source>
</evidence>
<keyword evidence="2" id="KW-0805">Transcription regulation</keyword>
<reference evidence="8 9" key="1">
    <citation type="submission" date="2017-12" db="EMBL/GenBank/DDBJ databases">
        <title>Anaerobic carbon monoxide metabolism by Pleomorphomonas carboxyditropha sp. nov., a new mesophilic hydrogenogenic carboxidotroph.</title>
        <authorList>
            <person name="Esquivel-Elizondo S."/>
            <person name="Krajmalnik-Brown R."/>
        </authorList>
    </citation>
    <scope>NUCLEOTIDE SEQUENCE [LARGE SCALE GENOMIC DNA]</scope>
    <source>
        <strain evidence="8 9">R5-392</strain>
    </source>
</reference>
<feature type="modified residue" description="Glycine radical" evidence="5">
    <location>
        <position position="45"/>
    </location>
</feature>
<evidence type="ECO:0000256" key="2">
    <source>
        <dbReference type="ARBA" id="ARBA00023015"/>
    </source>
</evidence>
<keyword evidence="9" id="KW-1185">Reference proteome</keyword>
<keyword evidence="4" id="KW-0804">Transcription</keyword>
<organism evidence="8 9">
    <name type="scientific">Pleomorphomonas diazotrophica</name>
    <dbReference type="NCBI Taxonomy" id="1166257"/>
    <lineage>
        <taxon>Bacteria</taxon>
        <taxon>Pseudomonadati</taxon>
        <taxon>Pseudomonadota</taxon>
        <taxon>Alphaproteobacteria</taxon>
        <taxon>Hyphomicrobiales</taxon>
        <taxon>Pleomorphomonadaceae</taxon>
        <taxon>Pleomorphomonas</taxon>
    </lineage>
</organism>
<protein>
    <submittedName>
        <fullName evidence="8">Transcriptional regulator</fullName>
    </submittedName>
</protein>
<evidence type="ECO:0000313" key="8">
    <source>
        <dbReference type="EMBL" id="PKR88714.1"/>
    </source>
</evidence>
<dbReference type="SUPFAM" id="SSF46785">
    <property type="entry name" value="Winged helix' DNA-binding domain"/>
    <property type="match status" value="1"/>
</dbReference>
<dbReference type="PROSITE" id="PS51118">
    <property type="entry name" value="HTH_HXLR"/>
    <property type="match status" value="1"/>
</dbReference>
<dbReference type="PANTHER" id="PTHR33204">
    <property type="entry name" value="TRANSCRIPTIONAL REGULATOR, MARR FAMILY"/>
    <property type="match status" value="1"/>
</dbReference>
<evidence type="ECO:0000313" key="9">
    <source>
        <dbReference type="Proteomes" id="UP000233491"/>
    </source>
</evidence>
<feature type="domain" description="HTH hxlR-type" evidence="6">
    <location>
        <begin position="8"/>
        <end position="106"/>
    </location>
</feature>
<evidence type="ECO:0000259" key="7">
    <source>
        <dbReference type="PROSITE" id="PS51149"/>
    </source>
</evidence>
<name>A0A1I4V3I7_9HYPH</name>
<proteinExistence type="predicted"/>
<keyword evidence="1 5" id="KW-0556">Organic radical</keyword>
<dbReference type="AlphaFoldDB" id="A0A1I4V3I7"/>
<dbReference type="InterPro" id="IPR002577">
    <property type="entry name" value="HTH_HxlR"/>
</dbReference>
<dbReference type="PROSITE" id="PS51149">
    <property type="entry name" value="GLY_RADICAL_2"/>
    <property type="match status" value="1"/>
</dbReference>
<dbReference type="OrthoDB" id="9800350at2"/>
<dbReference type="GO" id="GO:0003824">
    <property type="term" value="F:catalytic activity"/>
    <property type="evidence" value="ECO:0007669"/>
    <property type="project" value="InterPro"/>
</dbReference>
<dbReference type="Gene3D" id="1.10.10.10">
    <property type="entry name" value="Winged helix-like DNA-binding domain superfamily/Winged helix DNA-binding domain"/>
    <property type="match status" value="1"/>
</dbReference>
<evidence type="ECO:0000259" key="6">
    <source>
        <dbReference type="PROSITE" id="PS51118"/>
    </source>
</evidence>
<dbReference type="PANTHER" id="PTHR33204:SF29">
    <property type="entry name" value="TRANSCRIPTIONAL REGULATOR"/>
    <property type="match status" value="1"/>
</dbReference>
<dbReference type="InterPro" id="IPR036388">
    <property type="entry name" value="WH-like_DNA-bd_sf"/>
</dbReference>
<feature type="domain" description="Glycine radical" evidence="7">
    <location>
        <begin position="1"/>
        <end position="72"/>
    </location>
</feature>
<dbReference type="Proteomes" id="UP000233491">
    <property type="component" value="Unassembled WGS sequence"/>
</dbReference>
<evidence type="ECO:0000256" key="4">
    <source>
        <dbReference type="ARBA" id="ARBA00023163"/>
    </source>
</evidence>
<gene>
    <name evidence="8" type="ORF">CXZ10_13260</name>
</gene>
<comment type="caution">
    <text evidence="8">The sequence shown here is derived from an EMBL/GenBank/DDBJ whole genome shotgun (WGS) entry which is preliminary data.</text>
</comment>
<keyword evidence="3" id="KW-0238">DNA-binding</keyword>
<dbReference type="GO" id="GO:0003677">
    <property type="term" value="F:DNA binding"/>
    <property type="evidence" value="ECO:0007669"/>
    <property type="project" value="UniProtKB-KW"/>
</dbReference>